<evidence type="ECO:0000256" key="3">
    <source>
        <dbReference type="ARBA" id="ARBA00022676"/>
    </source>
</evidence>
<proteinExistence type="inferred from homology"/>
<accession>A0A1S7LPD3</accession>
<evidence type="ECO:0000256" key="2">
    <source>
        <dbReference type="ARBA" id="ARBA00005992"/>
    </source>
</evidence>
<sequence>MSDSERIALGRRTLYQHGWQGARPALYLHGPSQQLFAYHGDGALWGRWRISTARHGFGNQDGSGCTPTGCHQLGDFIGDGEPIGMRFIGREPTGEVALTPLDPTADYITTRIIRLKGTETGINEGAGVDSFARYIYIHGTPHEAQLGQPVSHGCIRMKSAHLMTLFAGFAPGDQLYIDAGVA</sequence>
<evidence type="ECO:0000256" key="1">
    <source>
        <dbReference type="ARBA" id="ARBA00004752"/>
    </source>
</evidence>
<dbReference type="InterPro" id="IPR038063">
    <property type="entry name" value="Transpep_catalytic_dom"/>
</dbReference>
<reference evidence="11" key="1">
    <citation type="submission" date="2015-04" db="EMBL/GenBank/DDBJ databases">
        <authorList>
            <person name="Syromyatnikov M.Y."/>
            <person name="Popov V.N."/>
        </authorList>
    </citation>
    <scope>NUCLEOTIDE SEQUENCE</scope>
    <source>
        <strain evidence="11">MO-1</strain>
    </source>
</reference>
<dbReference type="InterPro" id="IPR050979">
    <property type="entry name" value="LD-transpeptidase"/>
</dbReference>
<feature type="active site" description="Proton donor/acceptor" evidence="9">
    <location>
        <position position="138"/>
    </location>
</feature>
<comment type="pathway">
    <text evidence="1 9">Cell wall biogenesis; peptidoglycan biosynthesis.</text>
</comment>
<keyword evidence="7 9" id="KW-0573">Peptidoglycan synthesis</keyword>
<dbReference type="PANTHER" id="PTHR30582">
    <property type="entry name" value="L,D-TRANSPEPTIDASE"/>
    <property type="match status" value="1"/>
</dbReference>
<dbReference type="GO" id="GO:0071972">
    <property type="term" value="F:peptidoglycan L,D-transpeptidase activity"/>
    <property type="evidence" value="ECO:0007669"/>
    <property type="project" value="TreeGrafter"/>
</dbReference>
<dbReference type="GO" id="GO:0008360">
    <property type="term" value="P:regulation of cell shape"/>
    <property type="evidence" value="ECO:0007669"/>
    <property type="project" value="UniProtKB-UniRule"/>
</dbReference>
<evidence type="ECO:0000256" key="9">
    <source>
        <dbReference type="PROSITE-ProRule" id="PRU01373"/>
    </source>
</evidence>
<feature type="domain" description="L,D-TPase catalytic" evidence="10">
    <location>
        <begin position="24"/>
        <end position="178"/>
    </location>
</feature>
<dbReference type="Pfam" id="PF03734">
    <property type="entry name" value="YkuD"/>
    <property type="match status" value="1"/>
</dbReference>
<dbReference type="InterPro" id="IPR005490">
    <property type="entry name" value="LD_TPept_cat_dom"/>
</dbReference>
<dbReference type="GO" id="GO:0016757">
    <property type="term" value="F:glycosyltransferase activity"/>
    <property type="evidence" value="ECO:0007669"/>
    <property type="project" value="UniProtKB-KW"/>
</dbReference>
<dbReference type="PROSITE" id="PS52029">
    <property type="entry name" value="LD_TPASE"/>
    <property type="match status" value="1"/>
</dbReference>
<protein>
    <recommendedName>
        <fullName evidence="10">L,D-TPase catalytic domain-containing protein</fullName>
    </recommendedName>
</protein>
<keyword evidence="8 9" id="KW-0961">Cell wall biogenesis/degradation</keyword>
<evidence type="ECO:0000256" key="4">
    <source>
        <dbReference type="ARBA" id="ARBA00022679"/>
    </source>
</evidence>
<comment type="similarity">
    <text evidence="2">Belongs to the YkuD family.</text>
</comment>
<organism evidence="11">
    <name type="scientific">Magnetococcus massalia (strain MO-1)</name>
    <dbReference type="NCBI Taxonomy" id="451514"/>
    <lineage>
        <taxon>Bacteria</taxon>
        <taxon>Pseudomonadati</taxon>
        <taxon>Pseudomonadota</taxon>
        <taxon>Magnetococcia</taxon>
        <taxon>Magnetococcales</taxon>
        <taxon>Magnetococcaceae</taxon>
        <taxon>Magnetococcus</taxon>
    </lineage>
</organism>
<evidence type="ECO:0000256" key="7">
    <source>
        <dbReference type="ARBA" id="ARBA00022984"/>
    </source>
</evidence>
<dbReference type="PANTHER" id="PTHR30582:SF24">
    <property type="entry name" value="L,D-TRANSPEPTIDASE ERFK_SRFK-RELATED"/>
    <property type="match status" value="1"/>
</dbReference>
<dbReference type="CDD" id="cd16913">
    <property type="entry name" value="YkuD_like"/>
    <property type="match status" value="1"/>
</dbReference>
<evidence type="ECO:0000259" key="10">
    <source>
        <dbReference type="PROSITE" id="PS52029"/>
    </source>
</evidence>
<dbReference type="GO" id="GO:0018104">
    <property type="term" value="P:peptidoglycan-protein cross-linking"/>
    <property type="evidence" value="ECO:0007669"/>
    <property type="project" value="TreeGrafter"/>
</dbReference>
<evidence type="ECO:0000256" key="8">
    <source>
        <dbReference type="ARBA" id="ARBA00023316"/>
    </source>
</evidence>
<dbReference type="SUPFAM" id="SSF141523">
    <property type="entry name" value="L,D-transpeptidase catalytic domain-like"/>
    <property type="match status" value="1"/>
</dbReference>
<name>A0A1S7LPD3_MAGMO</name>
<dbReference type="Gene3D" id="2.40.440.10">
    <property type="entry name" value="L,D-transpeptidase catalytic domain-like"/>
    <property type="match status" value="1"/>
</dbReference>
<feature type="active site" description="Nucleophile" evidence="9">
    <location>
        <position position="154"/>
    </location>
</feature>
<keyword evidence="3" id="KW-0328">Glycosyltransferase</keyword>
<keyword evidence="4" id="KW-0808">Transferase</keyword>
<keyword evidence="6 9" id="KW-0133">Cell shape</keyword>
<dbReference type="GO" id="GO:0071555">
    <property type="term" value="P:cell wall organization"/>
    <property type="evidence" value="ECO:0007669"/>
    <property type="project" value="UniProtKB-UniRule"/>
</dbReference>
<dbReference type="EMBL" id="LO017727">
    <property type="protein sequence ID" value="CRH07917.1"/>
    <property type="molecule type" value="Genomic_DNA"/>
</dbReference>
<gene>
    <name evidence="11" type="ORF">MAGMO_3788</name>
</gene>
<dbReference type="AlphaFoldDB" id="A0A1S7LPD3"/>
<evidence type="ECO:0000256" key="6">
    <source>
        <dbReference type="ARBA" id="ARBA00022960"/>
    </source>
</evidence>
<evidence type="ECO:0000256" key="5">
    <source>
        <dbReference type="ARBA" id="ARBA00022801"/>
    </source>
</evidence>
<keyword evidence="5" id="KW-0378">Hydrolase</keyword>
<dbReference type="UniPathway" id="UPA00219"/>
<evidence type="ECO:0000313" key="11">
    <source>
        <dbReference type="EMBL" id="CRH07917.1"/>
    </source>
</evidence>
<dbReference type="GO" id="GO:0005576">
    <property type="term" value="C:extracellular region"/>
    <property type="evidence" value="ECO:0007669"/>
    <property type="project" value="TreeGrafter"/>
</dbReference>